<dbReference type="EMBL" id="BMKA01000002">
    <property type="protein sequence ID" value="GGA16572.1"/>
    <property type="molecule type" value="Genomic_DNA"/>
</dbReference>
<evidence type="ECO:0000313" key="1">
    <source>
        <dbReference type="EMBL" id="GGA16572.1"/>
    </source>
</evidence>
<reference evidence="1" key="2">
    <citation type="submission" date="2020-09" db="EMBL/GenBank/DDBJ databases">
        <authorList>
            <person name="Sun Q."/>
            <person name="Zhou Y."/>
        </authorList>
    </citation>
    <scope>NUCLEOTIDE SEQUENCE</scope>
    <source>
        <strain evidence="1">CGMCC 1.15880</strain>
    </source>
</reference>
<evidence type="ECO:0000313" key="2">
    <source>
        <dbReference type="Proteomes" id="UP000628017"/>
    </source>
</evidence>
<sequence>MGYTSFFKYMADRHLEGHDALVSRNFVFPLPIFVKDKVSVIKTEQAFRVLLAEYRATLELAGLVRTDTRQILAQRQQPDGISIAVEKQYYDINDVVCGSCQVTYFATVENDRLRFHMVEYTDIKAPMPLDQISIFKAA</sequence>
<proteinExistence type="predicted"/>
<reference evidence="1" key="1">
    <citation type="journal article" date="2014" name="Int. J. Syst. Evol. Microbiol.">
        <title>Complete genome sequence of Corynebacterium casei LMG S-19264T (=DSM 44701T), isolated from a smear-ripened cheese.</title>
        <authorList>
            <consortium name="US DOE Joint Genome Institute (JGI-PGF)"/>
            <person name="Walter F."/>
            <person name="Albersmeier A."/>
            <person name="Kalinowski J."/>
            <person name="Ruckert C."/>
        </authorList>
    </citation>
    <scope>NUCLEOTIDE SEQUENCE</scope>
    <source>
        <strain evidence="1">CGMCC 1.15880</strain>
    </source>
</reference>
<keyword evidence="2" id="KW-1185">Reference proteome</keyword>
<accession>A0A916QWQ5</accession>
<dbReference type="AlphaFoldDB" id="A0A916QWQ5"/>
<dbReference type="Proteomes" id="UP000628017">
    <property type="component" value="Unassembled WGS sequence"/>
</dbReference>
<comment type="caution">
    <text evidence="1">The sequence shown here is derived from an EMBL/GenBank/DDBJ whole genome shotgun (WGS) entry which is preliminary data.</text>
</comment>
<protein>
    <submittedName>
        <fullName evidence="1">Uncharacterized protein</fullName>
    </submittedName>
</protein>
<organism evidence="1 2">
    <name type="scientific">Neptunicoccus cionae</name>
    <dbReference type="NCBI Taxonomy" id="2035344"/>
    <lineage>
        <taxon>Bacteria</taxon>
        <taxon>Pseudomonadati</taxon>
        <taxon>Pseudomonadota</taxon>
        <taxon>Alphaproteobacteria</taxon>
        <taxon>Rhodobacterales</taxon>
        <taxon>Paracoccaceae</taxon>
        <taxon>Neptunicoccus</taxon>
    </lineage>
</organism>
<name>A0A916QWQ5_9RHOB</name>
<dbReference type="RefSeq" id="WP_188673192.1">
    <property type="nucleotide sequence ID" value="NZ_BMKA01000002.1"/>
</dbReference>
<gene>
    <name evidence="1" type="ORF">GCM10011498_16330</name>
</gene>